<dbReference type="PANTHER" id="PTHR22883">
    <property type="entry name" value="ZINC FINGER DHHC DOMAIN CONTAINING PROTEIN"/>
    <property type="match status" value="1"/>
</dbReference>
<evidence type="ECO:0000256" key="3">
    <source>
        <dbReference type="ARBA" id="ARBA00022692"/>
    </source>
</evidence>
<evidence type="ECO:0000256" key="4">
    <source>
        <dbReference type="ARBA" id="ARBA00022989"/>
    </source>
</evidence>
<dbReference type="GO" id="GO:0005794">
    <property type="term" value="C:Golgi apparatus"/>
    <property type="evidence" value="ECO:0007669"/>
    <property type="project" value="TreeGrafter"/>
</dbReference>
<dbReference type="PANTHER" id="PTHR22883:SF43">
    <property type="entry name" value="PALMITOYLTRANSFERASE APP"/>
    <property type="match status" value="1"/>
</dbReference>
<dbReference type="OrthoDB" id="300166at2759"/>
<protein>
    <recommendedName>
        <fullName evidence="10">Palmitoyltransferase</fullName>
        <ecNumber evidence="10">2.3.1.225</ecNumber>
    </recommendedName>
</protein>
<comment type="caution">
    <text evidence="12">The sequence shown here is derived from an EMBL/GenBank/DDBJ whole genome shotgun (WGS) entry which is preliminary data.</text>
</comment>
<keyword evidence="7" id="KW-0449">Lipoprotein</keyword>
<reference evidence="12" key="1">
    <citation type="submission" date="2021-01" db="EMBL/GenBank/DDBJ databases">
        <authorList>
            <consortium name="Genoscope - CEA"/>
            <person name="William W."/>
        </authorList>
    </citation>
    <scope>NUCLEOTIDE SEQUENCE</scope>
</reference>
<evidence type="ECO:0000256" key="10">
    <source>
        <dbReference type="RuleBase" id="RU079119"/>
    </source>
</evidence>
<dbReference type="AlphaFoldDB" id="A0A8S1LMH4"/>
<evidence type="ECO:0000313" key="13">
    <source>
        <dbReference type="Proteomes" id="UP000692954"/>
    </source>
</evidence>
<keyword evidence="2 10" id="KW-0808">Transferase</keyword>
<comment type="catalytic activity">
    <reaction evidence="9 10">
        <text>L-cysteinyl-[protein] + hexadecanoyl-CoA = S-hexadecanoyl-L-cysteinyl-[protein] + CoA</text>
        <dbReference type="Rhea" id="RHEA:36683"/>
        <dbReference type="Rhea" id="RHEA-COMP:10131"/>
        <dbReference type="Rhea" id="RHEA-COMP:11032"/>
        <dbReference type="ChEBI" id="CHEBI:29950"/>
        <dbReference type="ChEBI" id="CHEBI:57287"/>
        <dbReference type="ChEBI" id="CHEBI:57379"/>
        <dbReference type="ChEBI" id="CHEBI:74151"/>
        <dbReference type="EC" id="2.3.1.225"/>
    </reaction>
</comment>
<dbReference type="Pfam" id="PF01529">
    <property type="entry name" value="DHHC"/>
    <property type="match status" value="1"/>
</dbReference>
<dbReference type="PROSITE" id="PS50216">
    <property type="entry name" value="DHHC"/>
    <property type="match status" value="1"/>
</dbReference>
<keyword evidence="8 10" id="KW-0012">Acyltransferase</keyword>
<sequence length="360" mass="42088">MDNIKLSEEQFINMQESFMAFNRVFGIFFGVKKNKLNLIATILLILFVTLLQIVFVFPLAILKGYIILNTICIVYGFTPITFLILTAITEPGVILKKQINDNQEPESRLTESSDEAISIENMNKQEDLPKIYRTRFCSTCNIKRPPKASHCRECNHCVDGFDHHCYWVGTCIGIRNWRYFVYFLIAAFSAPLLAFFVGIVLFINQFSLATKLWFEMFDTLGISVLVFYIFYFICGFWRNATILNILALIILIFGPLLSTFSIFQNHNEFKQYNYYENPYFTLFVSLIMLMISISLLPMASDNCNNAAKFKTSKQIHSEEEFKREKRDFDFNNNQVDFKEIKNNLIKFITYPIPQSRYQNL</sequence>
<name>A0A8S1LMH4_9CILI</name>
<evidence type="ECO:0000256" key="9">
    <source>
        <dbReference type="ARBA" id="ARBA00048048"/>
    </source>
</evidence>
<dbReference type="Proteomes" id="UP000692954">
    <property type="component" value="Unassembled WGS sequence"/>
</dbReference>
<evidence type="ECO:0000256" key="1">
    <source>
        <dbReference type="ARBA" id="ARBA00004127"/>
    </source>
</evidence>
<dbReference type="InterPro" id="IPR001594">
    <property type="entry name" value="Palmitoyltrfase_DHHC"/>
</dbReference>
<feature type="transmembrane region" description="Helical" evidence="10">
    <location>
        <begin position="241"/>
        <end position="263"/>
    </location>
</feature>
<evidence type="ECO:0000256" key="8">
    <source>
        <dbReference type="ARBA" id="ARBA00023315"/>
    </source>
</evidence>
<feature type="transmembrane region" description="Helical" evidence="10">
    <location>
        <begin position="38"/>
        <end position="60"/>
    </location>
</feature>
<evidence type="ECO:0000256" key="5">
    <source>
        <dbReference type="ARBA" id="ARBA00023136"/>
    </source>
</evidence>
<keyword evidence="4 10" id="KW-1133">Transmembrane helix</keyword>
<comment type="subcellular location">
    <subcellularLocation>
        <location evidence="1">Endomembrane system</location>
        <topology evidence="1">Multi-pass membrane protein</topology>
    </subcellularLocation>
</comment>
<feature type="transmembrane region" description="Helical" evidence="10">
    <location>
        <begin position="179"/>
        <end position="206"/>
    </location>
</feature>
<comment type="similarity">
    <text evidence="10">Belongs to the DHHC palmitoyltransferase family.</text>
</comment>
<keyword evidence="5 10" id="KW-0472">Membrane</keyword>
<keyword evidence="13" id="KW-1185">Reference proteome</keyword>
<organism evidence="12 13">
    <name type="scientific">Paramecium sonneborni</name>
    <dbReference type="NCBI Taxonomy" id="65129"/>
    <lineage>
        <taxon>Eukaryota</taxon>
        <taxon>Sar</taxon>
        <taxon>Alveolata</taxon>
        <taxon>Ciliophora</taxon>
        <taxon>Intramacronucleata</taxon>
        <taxon>Oligohymenophorea</taxon>
        <taxon>Peniculida</taxon>
        <taxon>Parameciidae</taxon>
        <taxon>Paramecium</taxon>
    </lineage>
</organism>
<evidence type="ECO:0000256" key="6">
    <source>
        <dbReference type="ARBA" id="ARBA00023139"/>
    </source>
</evidence>
<feature type="domain" description="Palmitoyltransferase DHHC" evidence="11">
    <location>
        <begin position="132"/>
        <end position="240"/>
    </location>
</feature>
<proteinExistence type="inferred from homology"/>
<dbReference type="EC" id="2.3.1.225" evidence="10"/>
<keyword evidence="6" id="KW-0564">Palmitate</keyword>
<feature type="transmembrane region" description="Helical" evidence="10">
    <location>
        <begin position="279"/>
        <end position="299"/>
    </location>
</feature>
<accession>A0A8S1LMH4</accession>
<feature type="transmembrane region" description="Helical" evidence="10">
    <location>
        <begin position="66"/>
        <end position="88"/>
    </location>
</feature>
<keyword evidence="3 10" id="KW-0812">Transmembrane</keyword>
<gene>
    <name evidence="12" type="ORF">PSON_ATCC_30995.1.T0230139</name>
</gene>
<feature type="transmembrane region" description="Helical" evidence="10">
    <location>
        <begin position="212"/>
        <end position="234"/>
    </location>
</feature>
<evidence type="ECO:0000256" key="7">
    <source>
        <dbReference type="ARBA" id="ARBA00023288"/>
    </source>
</evidence>
<evidence type="ECO:0000313" key="12">
    <source>
        <dbReference type="EMBL" id="CAD8067635.1"/>
    </source>
</evidence>
<evidence type="ECO:0000259" key="11">
    <source>
        <dbReference type="Pfam" id="PF01529"/>
    </source>
</evidence>
<comment type="domain">
    <text evidence="10">The DHHC domain is required for palmitoyltransferase activity.</text>
</comment>
<dbReference type="EMBL" id="CAJJDN010000023">
    <property type="protein sequence ID" value="CAD8067635.1"/>
    <property type="molecule type" value="Genomic_DNA"/>
</dbReference>
<dbReference type="InterPro" id="IPR039859">
    <property type="entry name" value="PFA4/ZDH16/20/ERF2-like"/>
</dbReference>
<dbReference type="GO" id="GO:0005783">
    <property type="term" value="C:endoplasmic reticulum"/>
    <property type="evidence" value="ECO:0007669"/>
    <property type="project" value="TreeGrafter"/>
</dbReference>
<evidence type="ECO:0000256" key="2">
    <source>
        <dbReference type="ARBA" id="ARBA00022679"/>
    </source>
</evidence>
<dbReference type="GO" id="GO:0006612">
    <property type="term" value="P:protein targeting to membrane"/>
    <property type="evidence" value="ECO:0007669"/>
    <property type="project" value="TreeGrafter"/>
</dbReference>
<dbReference type="GO" id="GO:0019706">
    <property type="term" value="F:protein-cysteine S-palmitoyltransferase activity"/>
    <property type="evidence" value="ECO:0007669"/>
    <property type="project" value="UniProtKB-EC"/>
</dbReference>